<dbReference type="GO" id="GO:0008745">
    <property type="term" value="F:N-acetylmuramoyl-L-alanine amidase activity"/>
    <property type="evidence" value="ECO:0007669"/>
    <property type="project" value="InterPro"/>
</dbReference>
<dbReference type="InterPro" id="IPR036505">
    <property type="entry name" value="Amidase/PGRP_sf"/>
</dbReference>
<feature type="compositionally biased region" description="Polar residues" evidence="1">
    <location>
        <begin position="134"/>
        <end position="148"/>
    </location>
</feature>
<dbReference type="AlphaFoldDB" id="A0A0K2AQJ8"/>
<feature type="compositionally biased region" description="Basic and acidic residues" evidence="1">
    <location>
        <begin position="51"/>
        <end position="65"/>
    </location>
</feature>
<reference evidence="3" key="1">
    <citation type="journal article" date="2015" name="J. Biotechnol.">
        <title>Complete genome sequence of Streptomyces ambofaciens ATCC 23877, the spiramycin producer.</title>
        <authorList>
            <person name="Thibessard A."/>
            <person name="Haas D."/>
            <person name="Gerbaud C."/>
            <person name="Aigle B."/>
            <person name="Lautru S."/>
            <person name="Pernodet J.L."/>
            <person name="Leblond P."/>
        </authorList>
    </citation>
    <scope>NUCLEOTIDE SEQUENCE [LARGE SCALE GENOMIC DNA]</scope>
    <source>
        <strain evidence="3">ATCC 23877 / 3486 / DSM 40053 / JCM 4204 / NBRC 12836 / NRRL B-2516</strain>
    </source>
</reference>
<proteinExistence type="predicted"/>
<evidence type="ECO:0000256" key="1">
    <source>
        <dbReference type="SAM" id="MobiDB-lite"/>
    </source>
</evidence>
<feature type="region of interest" description="Disordered" evidence="1">
    <location>
        <begin position="17"/>
        <end position="148"/>
    </location>
</feature>
<protein>
    <submittedName>
        <fullName evidence="2">Uncharacterized protein</fullName>
    </submittedName>
</protein>
<accession>A0A0K2AQJ8</accession>
<name>A0A0K2AQJ8_STRA7</name>
<dbReference type="SUPFAM" id="SSF55846">
    <property type="entry name" value="N-acetylmuramoyl-L-alanine amidase-like"/>
    <property type="match status" value="1"/>
</dbReference>
<dbReference type="GO" id="GO:0009253">
    <property type="term" value="P:peptidoglycan catabolic process"/>
    <property type="evidence" value="ECO:0007669"/>
    <property type="project" value="InterPro"/>
</dbReference>
<organism evidence="2 3">
    <name type="scientific">Streptomyces ambofaciens (strain ATCC 23877 / 3486 / DSM 40053 / JCM 4204 / NBRC 12836 / NRRL B-2516)</name>
    <dbReference type="NCBI Taxonomy" id="278992"/>
    <lineage>
        <taxon>Bacteria</taxon>
        <taxon>Bacillati</taxon>
        <taxon>Actinomycetota</taxon>
        <taxon>Actinomycetes</taxon>
        <taxon>Kitasatosporales</taxon>
        <taxon>Streptomycetaceae</taxon>
        <taxon>Streptomyces</taxon>
    </lineage>
</organism>
<gene>
    <name evidence="2" type="ORF">SAM23877_2210</name>
</gene>
<dbReference type="EMBL" id="CP012382">
    <property type="protein sequence ID" value="AKZ55259.1"/>
    <property type="molecule type" value="Genomic_DNA"/>
</dbReference>
<evidence type="ECO:0000313" key="2">
    <source>
        <dbReference type="EMBL" id="AKZ55259.1"/>
    </source>
</evidence>
<dbReference type="KEGG" id="samb:SAM23877_2210"/>
<feature type="compositionally biased region" description="Low complexity" evidence="1">
    <location>
        <begin position="31"/>
        <end position="42"/>
    </location>
</feature>
<sequence length="148" mass="16452">MGQGLVTSRAFDVLTLPADPAVEPDRGTDFDLAGARAAGAPDRPGRLGRLRRGEPPRGRSRDRLHPAARHRGQLPERARDLPEPEDVRQRPLPDPRLRRPGHPDGREQQRRWHAGNKSLNMHSIGIEREGSRTAAGTLSRSTSPRPPW</sequence>
<dbReference type="Proteomes" id="UP000061018">
    <property type="component" value="Chromosome"/>
</dbReference>
<evidence type="ECO:0000313" key="3">
    <source>
        <dbReference type="Proteomes" id="UP000061018"/>
    </source>
</evidence>
<feature type="compositionally biased region" description="Basic and acidic residues" evidence="1">
    <location>
        <begin position="73"/>
        <end position="110"/>
    </location>
</feature>